<dbReference type="InterPro" id="IPR010982">
    <property type="entry name" value="Lambda_DNA-bd_dom_sf"/>
</dbReference>
<evidence type="ECO:0000256" key="1">
    <source>
        <dbReference type="ARBA" id="ARBA00023125"/>
    </source>
</evidence>
<keyword evidence="4" id="KW-1185">Reference proteome</keyword>
<dbReference type="Pfam" id="PF07883">
    <property type="entry name" value="Cupin_2"/>
    <property type="match status" value="1"/>
</dbReference>
<dbReference type="SUPFAM" id="SSF47413">
    <property type="entry name" value="lambda repressor-like DNA-binding domains"/>
    <property type="match status" value="1"/>
</dbReference>
<dbReference type="GO" id="GO:0003700">
    <property type="term" value="F:DNA-binding transcription factor activity"/>
    <property type="evidence" value="ECO:0007669"/>
    <property type="project" value="TreeGrafter"/>
</dbReference>
<dbReference type="RefSeq" id="WP_052015481.1">
    <property type="nucleotide sequence ID" value="NZ_JAKETQ010000001.1"/>
</dbReference>
<dbReference type="EMBL" id="JALAZD010000001">
    <property type="protein sequence ID" value="MCI0127317.1"/>
    <property type="molecule type" value="Genomic_DNA"/>
</dbReference>
<dbReference type="CDD" id="cd02209">
    <property type="entry name" value="cupin_XRE_C"/>
    <property type="match status" value="1"/>
</dbReference>
<feature type="domain" description="HTH cro/C1-type" evidence="2">
    <location>
        <begin position="20"/>
        <end position="74"/>
    </location>
</feature>
<dbReference type="InterPro" id="IPR001387">
    <property type="entry name" value="Cro/C1-type_HTH"/>
</dbReference>
<dbReference type="Gene3D" id="1.10.260.40">
    <property type="entry name" value="lambda repressor-like DNA-binding domains"/>
    <property type="match status" value="1"/>
</dbReference>
<dbReference type="InterPro" id="IPR013096">
    <property type="entry name" value="Cupin_2"/>
</dbReference>
<dbReference type="Pfam" id="PF01381">
    <property type="entry name" value="HTH_3"/>
    <property type="match status" value="1"/>
</dbReference>
<dbReference type="Gene3D" id="2.60.120.10">
    <property type="entry name" value="Jelly Rolls"/>
    <property type="match status" value="1"/>
</dbReference>
<dbReference type="GO" id="GO:0003677">
    <property type="term" value="F:DNA binding"/>
    <property type="evidence" value="ECO:0007669"/>
    <property type="project" value="UniProtKB-KW"/>
</dbReference>
<dbReference type="AlphaFoldDB" id="A0AA41UBM5"/>
<dbReference type="InterPro" id="IPR011051">
    <property type="entry name" value="RmlC_Cupin_sf"/>
</dbReference>
<evidence type="ECO:0000313" key="3">
    <source>
        <dbReference type="EMBL" id="MCI0127317.1"/>
    </source>
</evidence>
<organism evidence="3 4">
    <name type="scientific">Paradevosia shaoguanensis</name>
    <dbReference type="NCBI Taxonomy" id="1335043"/>
    <lineage>
        <taxon>Bacteria</taxon>
        <taxon>Pseudomonadati</taxon>
        <taxon>Pseudomonadota</taxon>
        <taxon>Alphaproteobacteria</taxon>
        <taxon>Hyphomicrobiales</taxon>
        <taxon>Devosiaceae</taxon>
        <taxon>Paradevosia</taxon>
    </lineage>
</organism>
<dbReference type="SUPFAM" id="SSF51182">
    <property type="entry name" value="RmlC-like cupins"/>
    <property type="match status" value="1"/>
</dbReference>
<dbReference type="PANTHER" id="PTHR46797">
    <property type="entry name" value="HTH-TYPE TRANSCRIPTIONAL REGULATOR"/>
    <property type="match status" value="1"/>
</dbReference>
<reference evidence="3" key="1">
    <citation type="submission" date="2022-03" db="EMBL/GenBank/DDBJ databases">
        <title>The complete genome sequence of a Methyloterrigena soli.</title>
        <authorList>
            <person name="Zi Z."/>
        </authorList>
    </citation>
    <scope>NUCLEOTIDE SEQUENCE</scope>
    <source>
        <strain evidence="3">M48</strain>
    </source>
</reference>
<keyword evidence="1" id="KW-0238">DNA-binding</keyword>
<dbReference type="InterPro" id="IPR014710">
    <property type="entry name" value="RmlC-like_jellyroll"/>
</dbReference>
<name>A0AA41UBM5_9HYPH</name>
<dbReference type="SMART" id="SM00530">
    <property type="entry name" value="HTH_XRE"/>
    <property type="match status" value="1"/>
</dbReference>
<comment type="caution">
    <text evidence="3">The sequence shown here is derived from an EMBL/GenBank/DDBJ whole genome shotgun (WGS) entry which is preliminary data.</text>
</comment>
<evidence type="ECO:0000313" key="4">
    <source>
        <dbReference type="Proteomes" id="UP001156140"/>
    </source>
</evidence>
<evidence type="ECO:0000259" key="2">
    <source>
        <dbReference type="PROSITE" id="PS50943"/>
    </source>
</evidence>
<gene>
    <name evidence="3" type="ORF">ML536_10820</name>
</gene>
<proteinExistence type="predicted"/>
<sequence length="205" mass="22722">MSDEFAAQIESETYPMGHRLRERRVDIGLTLKQVADGAGLSVGFISQVERGITMPSLSSLVSICKVLKTDVSTYLQQPRNQSRLSRHGQREVYSLVNASTRMGAQPITYERVSSNFPGRHMHSVLMNIPPGYKSESISHDGEEMLYVLSGEVTSIVNDNHAILQAGDAEHFPSTHPHSVWNHTQSMAVALWVGTQELFGEEPSDD</sequence>
<accession>A0AA41UBM5</accession>
<dbReference type="GO" id="GO:0005829">
    <property type="term" value="C:cytosol"/>
    <property type="evidence" value="ECO:0007669"/>
    <property type="project" value="TreeGrafter"/>
</dbReference>
<protein>
    <submittedName>
        <fullName evidence="3">Cupin domain-containing protein</fullName>
    </submittedName>
</protein>
<dbReference type="InterPro" id="IPR050807">
    <property type="entry name" value="TransReg_Diox_bact_type"/>
</dbReference>
<dbReference type="PANTHER" id="PTHR46797:SF25">
    <property type="entry name" value="TRANSCRIPTIONAL REGULATOR"/>
    <property type="match status" value="1"/>
</dbReference>
<dbReference type="Proteomes" id="UP001156140">
    <property type="component" value="Unassembled WGS sequence"/>
</dbReference>
<dbReference type="CDD" id="cd00093">
    <property type="entry name" value="HTH_XRE"/>
    <property type="match status" value="1"/>
</dbReference>
<dbReference type="PROSITE" id="PS50943">
    <property type="entry name" value="HTH_CROC1"/>
    <property type="match status" value="1"/>
</dbReference>